<evidence type="ECO:0000259" key="2">
    <source>
        <dbReference type="PROSITE" id="PS51781"/>
    </source>
</evidence>
<dbReference type="PROSITE" id="PS51257">
    <property type="entry name" value="PROKAR_LIPOPROTEIN"/>
    <property type="match status" value="1"/>
</dbReference>
<gene>
    <name evidence="3" type="ORF">A8F95_06425</name>
</gene>
<dbReference type="RefSeq" id="WP_065410355.1">
    <property type="nucleotide sequence ID" value="NZ_MAYT01000012.1"/>
</dbReference>
<evidence type="ECO:0000313" key="3">
    <source>
        <dbReference type="EMBL" id="OCA89043.1"/>
    </source>
</evidence>
<dbReference type="SUPFAM" id="SSF50044">
    <property type="entry name" value="SH3-domain"/>
    <property type="match status" value="1"/>
</dbReference>
<reference evidence="4" key="1">
    <citation type="submission" date="2016-05" db="EMBL/GenBank/DDBJ databases">
        <authorList>
            <person name="Liu B."/>
            <person name="Wang J."/>
            <person name="Zhu Y."/>
            <person name="Liu G."/>
            <person name="Chen Q."/>
            <person name="Chen Z."/>
            <person name="Lan J."/>
            <person name="Che J."/>
            <person name="Ge C."/>
            <person name="Shi H."/>
            <person name="Pan Z."/>
            <person name="Liu X."/>
        </authorList>
    </citation>
    <scope>NUCLEOTIDE SEQUENCE [LARGE SCALE GENOMIC DNA]</scope>
    <source>
        <strain evidence="4">FJAT-27215</strain>
    </source>
</reference>
<dbReference type="PROSITE" id="PS51781">
    <property type="entry name" value="SH3B"/>
    <property type="match status" value="2"/>
</dbReference>
<dbReference type="Proteomes" id="UP000092578">
    <property type="component" value="Unassembled WGS sequence"/>
</dbReference>
<dbReference type="AlphaFoldDB" id="A0A1B9AZ65"/>
<dbReference type="InterPro" id="IPR036028">
    <property type="entry name" value="SH3-like_dom_sf"/>
</dbReference>
<dbReference type="PANTHER" id="PTHR34408">
    <property type="entry name" value="FAMILY PROTEIN, PUTATIVE-RELATED"/>
    <property type="match status" value="1"/>
</dbReference>
<dbReference type="SMART" id="SM00287">
    <property type="entry name" value="SH3b"/>
    <property type="match status" value="2"/>
</dbReference>
<dbReference type="Gene3D" id="2.30.30.40">
    <property type="entry name" value="SH3 Domains"/>
    <property type="match status" value="2"/>
</dbReference>
<feature type="domain" description="SH3b" evidence="2">
    <location>
        <begin position="30"/>
        <end position="94"/>
    </location>
</feature>
<comment type="caution">
    <text evidence="3">The sequence shown here is derived from an EMBL/GenBank/DDBJ whole genome shotgun (WGS) entry which is preliminary data.</text>
</comment>
<evidence type="ECO:0000256" key="1">
    <source>
        <dbReference type="SAM" id="SignalP"/>
    </source>
</evidence>
<name>A0A1B9AZ65_9BACI</name>
<feature type="chain" id="PRO_5008622341" description="SH3b domain-containing protein" evidence="1">
    <location>
        <begin position="26"/>
        <end position="227"/>
    </location>
</feature>
<proteinExistence type="predicted"/>
<protein>
    <recommendedName>
        <fullName evidence="2">SH3b domain-containing protein</fullName>
    </recommendedName>
</protein>
<keyword evidence="1" id="KW-0732">Signal</keyword>
<dbReference type="InterPro" id="IPR052354">
    <property type="entry name" value="Cell_Wall_Dynamics_Protein"/>
</dbReference>
<dbReference type="InterPro" id="IPR003646">
    <property type="entry name" value="SH3-like_bac-type"/>
</dbReference>
<dbReference type="EMBL" id="MAYT01000012">
    <property type="protein sequence ID" value="OCA89043.1"/>
    <property type="molecule type" value="Genomic_DNA"/>
</dbReference>
<feature type="signal peptide" evidence="1">
    <location>
        <begin position="1"/>
        <end position="25"/>
    </location>
</feature>
<feature type="domain" description="SH3b" evidence="2">
    <location>
        <begin position="101"/>
        <end position="165"/>
    </location>
</feature>
<dbReference type="Pfam" id="PF08239">
    <property type="entry name" value="SH3_3"/>
    <property type="match status" value="2"/>
</dbReference>
<keyword evidence="4" id="KW-1185">Reference proteome</keyword>
<organism evidence="3 4">
    <name type="scientific">Pseudobacillus wudalianchiensis</name>
    <dbReference type="NCBI Taxonomy" id="1743143"/>
    <lineage>
        <taxon>Bacteria</taxon>
        <taxon>Bacillati</taxon>
        <taxon>Bacillota</taxon>
        <taxon>Bacilli</taxon>
        <taxon>Bacillales</taxon>
        <taxon>Bacillaceae</taxon>
        <taxon>Pseudobacillus</taxon>
    </lineage>
</organism>
<dbReference type="PANTHER" id="PTHR34408:SF2">
    <property type="entry name" value="CELL WALL-BINDING PROTEIN YWSB"/>
    <property type="match status" value="1"/>
</dbReference>
<sequence length="227" mass="25058">MKKRLAVLLTFLLSLACLPVYSPQAAVSGPGSYTVKVDTQLNVREKPNQKAKVIGILKKGTRVYVYSTEPGGWAKLKYNNRAGYVASTYLVPIANATGTFKKEAIVMASPTLSVRATPSQQAKVMGKLKKGTIASVYATDTEGWSEIRYNGKKAYVTTAHLKFKSRLTLKEAEQLILSSEPSPDKEIKMSYYEGERDVYRAKVGFKGTPYGYYFLIVDPDNGAMKTD</sequence>
<evidence type="ECO:0000313" key="4">
    <source>
        <dbReference type="Proteomes" id="UP000092578"/>
    </source>
</evidence>
<accession>A0A1B9AZ65</accession>